<gene>
    <name evidence="1" type="ORF">F5876DRAFT_36760</name>
</gene>
<name>A0ACC1U7F8_9AGAR</name>
<keyword evidence="2" id="KW-1185">Reference proteome</keyword>
<dbReference type="EMBL" id="MU795015">
    <property type="protein sequence ID" value="KAJ3812722.1"/>
    <property type="molecule type" value="Genomic_DNA"/>
</dbReference>
<accession>A0ACC1U7F8</accession>
<organism evidence="1 2">
    <name type="scientific">Lentinula aff. lateritia</name>
    <dbReference type="NCBI Taxonomy" id="2804960"/>
    <lineage>
        <taxon>Eukaryota</taxon>
        <taxon>Fungi</taxon>
        <taxon>Dikarya</taxon>
        <taxon>Basidiomycota</taxon>
        <taxon>Agaricomycotina</taxon>
        <taxon>Agaricomycetes</taxon>
        <taxon>Agaricomycetidae</taxon>
        <taxon>Agaricales</taxon>
        <taxon>Marasmiineae</taxon>
        <taxon>Omphalotaceae</taxon>
        <taxon>Lentinula</taxon>
    </lineage>
</organism>
<sequence>MWALEGYDYKSIVQSKRAERTRLISAAPKSGSKQKAILSAGMTVLVDGIRNGEWTATEVLEAYIAQAVVAHEMTNCATEVLFDQALRTARTLDEEFSSTKRLRGPLHGVPFSLKYNVARNFQVLVSGYDATIGFTRWANRPATFNAAIVDQLLSLGAIPIIKTNVPQTMFSFECNNPLWGRTTNPYNSKYTCGGSSGGEGALLAMDGAVFGVGTDSGGSLRMPAAYCGIYSLKPTSGRLSRYGACSPAPGFEAIDTVSGPLARSVEDLETFCRLMFGRPRLGFDGYPIPLSYREPKVINKLRIGYYTSDGLVRSSPANRRAVEEAVAALRKQGHECIEIEIPDATEAMEIFLGLTSADGYEKMTSHLGPDPMDKSLWLPVYSSRLPGFLRKLAVQVIKPFDAKFALLVGAIRKKSVREYNSYISKKNQWNTMFYKEVWDKHTLDGIIAPVQGLPQVPHGGAEDVGLLAIGTILYNVVDSPVGVLPVSHVDPSKDHLEDAWNTSRYGAVTVDHGLYKSKKPLYDPQGMAGMPIGIQVVGRKYEDEKVIAMMRILDQSLGSERGFGPGILSARLRASKDS</sequence>
<dbReference type="Proteomes" id="UP001163835">
    <property type="component" value="Unassembled WGS sequence"/>
</dbReference>
<reference evidence="1" key="1">
    <citation type="submission" date="2022-09" db="EMBL/GenBank/DDBJ databases">
        <title>A Global Phylogenomic Analysis of the Shiitake Genus Lentinula.</title>
        <authorList>
            <consortium name="DOE Joint Genome Institute"/>
            <person name="Sierra-Patev S."/>
            <person name="Min B."/>
            <person name="Naranjo-Ortiz M."/>
            <person name="Looney B."/>
            <person name="Konkel Z."/>
            <person name="Slot J.C."/>
            <person name="Sakamoto Y."/>
            <person name="Steenwyk J.L."/>
            <person name="Rokas A."/>
            <person name="Carro J."/>
            <person name="Camarero S."/>
            <person name="Ferreira P."/>
            <person name="Molpeceres G."/>
            <person name="Ruiz-Duenas F.J."/>
            <person name="Serrano A."/>
            <person name="Henrissat B."/>
            <person name="Drula E."/>
            <person name="Hughes K.W."/>
            <person name="Mata J.L."/>
            <person name="Ishikawa N.K."/>
            <person name="Vargas-Isla R."/>
            <person name="Ushijima S."/>
            <person name="Smith C.A."/>
            <person name="Ahrendt S."/>
            <person name="Andreopoulos W."/>
            <person name="He G."/>
            <person name="Labutti K."/>
            <person name="Lipzen A."/>
            <person name="Ng V."/>
            <person name="Riley R."/>
            <person name="Sandor L."/>
            <person name="Barry K."/>
            <person name="Martinez A.T."/>
            <person name="Xiao Y."/>
            <person name="Gibbons J.G."/>
            <person name="Terashima K."/>
            <person name="Grigoriev I.V."/>
            <person name="Hibbett D.S."/>
        </authorList>
    </citation>
    <scope>NUCLEOTIDE SEQUENCE</scope>
    <source>
        <strain evidence="1">TMI1499</strain>
    </source>
</reference>
<evidence type="ECO:0000313" key="1">
    <source>
        <dbReference type="EMBL" id="KAJ3812722.1"/>
    </source>
</evidence>
<evidence type="ECO:0000313" key="2">
    <source>
        <dbReference type="Proteomes" id="UP001163835"/>
    </source>
</evidence>
<proteinExistence type="predicted"/>
<comment type="caution">
    <text evidence="1">The sequence shown here is derived from an EMBL/GenBank/DDBJ whole genome shotgun (WGS) entry which is preliminary data.</text>
</comment>
<protein>
    <submittedName>
        <fullName evidence="1">Amidase signature domain-containing protein</fullName>
    </submittedName>
</protein>